<evidence type="ECO:0000259" key="1">
    <source>
        <dbReference type="PROSITE" id="PS51186"/>
    </source>
</evidence>
<keyword evidence="3" id="KW-1185">Reference proteome</keyword>
<sequence length="264" mass="28658">MPDFELRRIHAFVSEFARRQAGRTLAFPGGFAVRDDAFAHSRGNNQVVVDGAVDPAALPALADEALGDLPYRLISVLDDATGAACAEPLVRAGYQHSVCLVMLHSGPAPAPGAGREAGVVDLDDLRGPLTRSWHDFLPDAGEEVVRHLVERREARRRGAEVVHFIGSRAEDGEVASWADLYMDRASGTAQIEDLVTSEDHLKRGHGDAVLAAALRMSAAAGCGTRFLIAEAEDWPRHWYARRGFTAVGRMHSFERAQDVPVPFC</sequence>
<accession>A0ABV9ZSG1</accession>
<gene>
    <name evidence="2" type="ORF">ACFPP6_00325</name>
</gene>
<dbReference type="Pfam" id="PF00583">
    <property type="entry name" value="Acetyltransf_1"/>
    <property type="match status" value="1"/>
</dbReference>
<keyword evidence="2" id="KW-0808">Transferase</keyword>
<dbReference type="Gene3D" id="3.40.630.30">
    <property type="match status" value="1"/>
</dbReference>
<comment type="caution">
    <text evidence="2">The sequence shown here is derived from an EMBL/GenBank/DDBJ whole genome shotgun (WGS) entry which is preliminary data.</text>
</comment>
<dbReference type="SUPFAM" id="SSF55729">
    <property type="entry name" value="Acyl-CoA N-acyltransferases (Nat)"/>
    <property type="match status" value="1"/>
</dbReference>
<dbReference type="PROSITE" id="PS51186">
    <property type="entry name" value="GNAT"/>
    <property type="match status" value="1"/>
</dbReference>
<dbReference type="EMBL" id="JBHSKJ010000001">
    <property type="protein sequence ID" value="MFC5143147.1"/>
    <property type="molecule type" value="Genomic_DNA"/>
</dbReference>
<proteinExistence type="predicted"/>
<reference evidence="3" key="1">
    <citation type="journal article" date="2019" name="Int. J. Syst. Evol. Microbiol.">
        <title>The Global Catalogue of Microorganisms (GCM) 10K type strain sequencing project: providing services to taxonomists for standard genome sequencing and annotation.</title>
        <authorList>
            <consortium name="The Broad Institute Genomics Platform"/>
            <consortium name="The Broad Institute Genome Sequencing Center for Infectious Disease"/>
            <person name="Wu L."/>
            <person name="Ma J."/>
        </authorList>
    </citation>
    <scope>NUCLEOTIDE SEQUENCE [LARGE SCALE GENOMIC DNA]</scope>
    <source>
        <strain evidence="3">CGMCC 4.1641</strain>
    </source>
</reference>
<evidence type="ECO:0000313" key="2">
    <source>
        <dbReference type="EMBL" id="MFC5143147.1"/>
    </source>
</evidence>
<dbReference type="RefSeq" id="WP_382035504.1">
    <property type="nucleotide sequence ID" value="NZ_JBHSKJ010000001.1"/>
</dbReference>
<protein>
    <submittedName>
        <fullName evidence="2">GNAT family N-acetyltransferase</fullName>
        <ecNumber evidence="2">2.3.1.-</ecNumber>
    </submittedName>
</protein>
<evidence type="ECO:0000313" key="3">
    <source>
        <dbReference type="Proteomes" id="UP001596222"/>
    </source>
</evidence>
<organism evidence="2 3">
    <name type="scientific">Streptomyces aureoversilis</name>
    <dbReference type="NCBI Taxonomy" id="67277"/>
    <lineage>
        <taxon>Bacteria</taxon>
        <taxon>Bacillati</taxon>
        <taxon>Actinomycetota</taxon>
        <taxon>Actinomycetes</taxon>
        <taxon>Kitasatosporales</taxon>
        <taxon>Streptomycetaceae</taxon>
        <taxon>Streptomyces</taxon>
    </lineage>
</organism>
<dbReference type="EC" id="2.3.1.-" evidence="2"/>
<dbReference type="InterPro" id="IPR016181">
    <property type="entry name" value="Acyl_CoA_acyltransferase"/>
</dbReference>
<name>A0ABV9ZSG1_9ACTN</name>
<keyword evidence="2" id="KW-0012">Acyltransferase</keyword>
<feature type="domain" description="N-acetyltransferase" evidence="1">
    <location>
        <begin position="112"/>
        <end position="264"/>
    </location>
</feature>
<dbReference type="InterPro" id="IPR000182">
    <property type="entry name" value="GNAT_dom"/>
</dbReference>
<dbReference type="Proteomes" id="UP001596222">
    <property type="component" value="Unassembled WGS sequence"/>
</dbReference>
<dbReference type="GO" id="GO:0016746">
    <property type="term" value="F:acyltransferase activity"/>
    <property type="evidence" value="ECO:0007669"/>
    <property type="project" value="UniProtKB-KW"/>
</dbReference>